<dbReference type="InterPro" id="IPR011990">
    <property type="entry name" value="TPR-like_helical_dom_sf"/>
</dbReference>
<dbReference type="Gene3D" id="1.10.10.10">
    <property type="entry name" value="Winged helix-like DNA-binding domain superfamily/Winged helix DNA-binding domain"/>
    <property type="match status" value="1"/>
</dbReference>
<dbReference type="Pfam" id="PF13560">
    <property type="entry name" value="HTH_31"/>
    <property type="match status" value="1"/>
</dbReference>
<protein>
    <submittedName>
        <fullName evidence="2">Tetratricopeptide repeat protein</fullName>
    </submittedName>
</protein>
<dbReference type="SMART" id="SM00028">
    <property type="entry name" value="TPR"/>
    <property type="match status" value="3"/>
</dbReference>
<dbReference type="SUPFAM" id="SSF47413">
    <property type="entry name" value="lambda repressor-like DNA-binding domains"/>
    <property type="match status" value="1"/>
</dbReference>
<dbReference type="RefSeq" id="WP_397023153.1">
    <property type="nucleotide sequence ID" value="NZ_JBITMB010000005.1"/>
</dbReference>
<dbReference type="PRINTS" id="PR00364">
    <property type="entry name" value="DISEASERSIST"/>
</dbReference>
<feature type="compositionally biased region" description="Pro residues" evidence="1">
    <location>
        <begin position="96"/>
        <end position="106"/>
    </location>
</feature>
<dbReference type="Pfam" id="PF13424">
    <property type="entry name" value="TPR_12"/>
    <property type="match status" value="1"/>
</dbReference>
<evidence type="ECO:0000313" key="2">
    <source>
        <dbReference type="EMBL" id="MFI7443088.1"/>
    </source>
</evidence>
<gene>
    <name evidence="2" type="ORF">ACIBP5_24215</name>
</gene>
<dbReference type="InterPro" id="IPR019734">
    <property type="entry name" value="TPR_rpt"/>
</dbReference>
<sequence length="826" mass="89415">MVARQRTATDPQDELATRLRLLQELSGRGVRALARDTGLSSSSLSRYLSGQSVPPWPVVIELCRLVKRDPRPLRPLWDRAANPLPAPPKTSRQVQPPAPPAGAPRPPRNDLPRDVPDFTGRAEQLAAVLAAVTSSRVVAVDGMAGVGKTCLAVHAAHRLAADYPDAQLYLDLHGFTDGREPLDPDAALRALLAALDVPSEKIPQVGGVEPLAACWRSELAGRRAVVVLDNVASAEQVRPLLPGAGPSVALITSRNRLLGLEEVPPVSLDVLTPAESAELLARASGDPSGPDGRLARDPESAAEVLRLCGHLPLALRLAGARLRHRPGWTVGILVERMAEGADEFDTAFAMSVRQLDRTERRLFRLLGLLPGSSFDEYVAAALADIPLRGARTMLEDLLDAHLVQQPSAGRYTLHDLVRRHARRAAAEQDSPAEREQALGRVLDYYVHAAAAADAAMPNESGSRPASAGRPPAALPQFTGKHAALGWFATEYTNLMGAFEAAVATGADTHACELPRFMRAFFARRCGTTHLNVLFERSLGAAQRLADPRQLAEAHSDLGFARYNAGRLAEAGAAYEAAAPLVSQAGDTRSEADLVMRRGYLRWDEGHVEEPLDLFRLAGRLYTDAGCPMGAAHATAYEAWAMLQLGHREEAARLAREVLDITRDEPAWPAALTARVTLGMAIAHERSDEATAHLRQALAFAREDGHQHNEAWCLNCLGVALRRMGRYEEALASHRQAFALLDELFEEMWKIHFLNDYGETCRLAGLPGEALRLHRQALELAPKVGYRHKEAEAHEGIAAVLDETDPVAAAEHRAAAQAVREELTAGL</sequence>
<organism evidence="2 3">
    <name type="scientific">Nonomuraea indica</name>
    <dbReference type="NCBI Taxonomy" id="1581193"/>
    <lineage>
        <taxon>Bacteria</taxon>
        <taxon>Bacillati</taxon>
        <taxon>Actinomycetota</taxon>
        <taxon>Actinomycetes</taxon>
        <taxon>Streptosporangiales</taxon>
        <taxon>Streptosporangiaceae</taxon>
        <taxon>Nonomuraea</taxon>
    </lineage>
</organism>
<dbReference type="Proteomes" id="UP001612928">
    <property type="component" value="Unassembled WGS sequence"/>
</dbReference>
<dbReference type="SUPFAM" id="SSF52540">
    <property type="entry name" value="P-loop containing nucleoside triphosphate hydrolases"/>
    <property type="match status" value="1"/>
</dbReference>
<keyword evidence="3" id="KW-1185">Reference proteome</keyword>
<dbReference type="PANTHER" id="PTHR47691">
    <property type="entry name" value="REGULATOR-RELATED"/>
    <property type="match status" value="1"/>
</dbReference>
<dbReference type="Gene3D" id="3.40.50.300">
    <property type="entry name" value="P-loop containing nucleotide triphosphate hydrolases"/>
    <property type="match status" value="1"/>
</dbReference>
<evidence type="ECO:0000256" key="1">
    <source>
        <dbReference type="SAM" id="MobiDB-lite"/>
    </source>
</evidence>
<dbReference type="Gene3D" id="1.25.40.10">
    <property type="entry name" value="Tetratricopeptide repeat domain"/>
    <property type="match status" value="2"/>
</dbReference>
<accession>A0ABW8A8I2</accession>
<proteinExistence type="predicted"/>
<dbReference type="EMBL" id="JBITMB010000005">
    <property type="protein sequence ID" value="MFI7443088.1"/>
    <property type="molecule type" value="Genomic_DNA"/>
</dbReference>
<reference evidence="2 3" key="1">
    <citation type="submission" date="2024-10" db="EMBL/GenBank/DDBJ databases">
        <title>The Natural Products Discovery Center: Release of the First 8490 Sequenced Strains for Exploring Actinobacteria Biosynthetic Diversity.</title>
        <authorList>
            <person name="Kalkreuter E."/>
            <person name="Kautsar S.A."/>
            <person name="Yang D."/>
            <person name="Bader C.D."/>
            <person name="Teijaro C.N."/>
            <person name="Fluegel L."/>
            <person name="Davis C.M."/>
            <person name="Simpson J.R."/>
            <person name="Lauterbach L."/>
            <person name="Steele A.D."/>
            <person name="Gui C."/>
            <person name="Meng S."/>
            <person name="Li G."/>
            <person name="Viehrig K."/>
            <person name="Ye F."/>
            <person name="Su P."/>
            <person name="Kiefer A.F."/>
            <person name="Nichols A."/>
            <person name="Cepeda A.J."/>
            <person name="Yan W."/>
            <person name="Fan B."/>
            <person name="Jiang Y."/>
            <person name="Adhikari A."/>
            <person name="Zheng C.-J."/>
            <person name="Schuster L."/>
            <person name="Cowan T.M."/>
            <person name="Smanski M.J."/>
            <person name="Chevrette M.G."/>
            <person name="De Carvalho L.P.S."/>
            <person name="Shen B."/>
        </authorList>
    </citation>
    <scope>NUCLEOTIDE SEQUENCE [LARGE SCALE GENOMIC DNA]</scope>
    <source>
        <strain evidence="2 3">NPDC049503</strain>
    </source>
</reference>
<feature type="region of interest" description="Disordered" evidence="1">
    <location>
        <begin position="74"/>
        <end position="113"/>
    </location>
</feature>
<comment type="caution">
    <text evidence="2">The sequence shown here is derived from an EMBL/GenBank/DDBJ whole genome shotgun (WGS) entry which is preliminary data.</text>
</comment>
<dbReference type="PANTHER" id="PTHR47691:SF3">
    <property type="entry name" value="HTH-TYPE TRANSCRIPTIONAL REGULATOR RV0890C-RELATED"/>
    <property type="match status" value="1"/>
</dbReference>
<dbReference type="InterPro" id="IPR036388">
    <property type="entry name" value="WH-like_DNA-bd_sf"/>
</dbReference>
<name>A0ABW8A8I2_9ACTN</name>
<dbReference type="InterPro" id="IPR010982">
    <property type="entry name" value="Lambda_DNA-bd_dom_sf"/>
</dbReference>
<evidence type="ECO:0000313" key="3">
    <source>
        <dbReference type="Proteomes" id="UP001612928"/>
    </source>
</evidence>
<dbReference type="SUPFAM" id="SSF48452">
    <property type="entry name" value="TPR-like"/>
    <property type="match status" value="1"/>
</dbReference>
<dbReference type="InterPro" id="IPR027417">
    <property type="entry name" value="P-loop_NTPase"/>
</dbReference>